<keyword evidence="2" id="KW-1185">Reference proteome</keyword>
<dbReference type="AlphaFoldDB" id="A0A1M4WNF4"/>
<organism evidence="1 2">
    <name type="scientific">Ferrithrix thermotolerans DSM 19514</name>
    <dbReference type="NCBI Taxonomy" id="1121881"/>
    <lineage>
        <taxon>Bacteria</taxon>
        <taxon>Bacillati</taxon>
        <taxon>Actinomycetota</taxon>
        <taxon>Acidimicrobiia</taxon>
        <taxon>Acidimicrobiales</taxon>
        <taxon>Acidimicrobiaceae</taxon>
        <taxon>Ferrithrix</taxon>
    </lineage>
</organism>
<evidence type="ECO:0000313" key="2">
    <source>
        <dbReference type="Proteomes" id="UP000184295"/>
    </source>
</evidence>
<evidence type="ECO:0000313" key="1">
    <source>
        <dbReference type="EMBL" id="SHE82502.1"/>
    </source>
</evidence>
<gene>
    <name evidence="1" type="ORF">SAMN02745225_01720</name>
</gene>
<dbReference type="EMBL" id="FQUL01000027">
    <property type="protein sequence ID" value="SHE82502.1"/>
    <property type="molecule type" value="Genomic_DNA"/>
</dbReference>
<sequence length="158" mass="17339">MGTAIISVTLSGSIYRRAHDSAQSTAILWNQAIDWVHSGRSPGKSDLQKFLTSLPRDERPLHAHSTISIAKDLHEAITTSRTNRKNGIKARAPWRKKNSTGRCPSLGTSAGRCRRTSCISLSDEAGPALPFQYLKSWIPKLKSRSRLNAGVRSSFVGI</sequence>
<protein>
    <submittedName>
        <fullName evidence="1">Uncharacterized protein</fullName>
    </submittedName>
</protein>
<accession>A0A1M4WNF4</accession>
<reference evidence="2" key="1">
    <citation type="submission" date="2016-11" db="EMBL/GenBank/DDBJ databases">
        <authorList>
            <person name="Varghese N."/>
            <person name="Submissions S."/>
        </authorList>
    </citation>
    <scope>NUCLEOTIDE SEQUENCE [LARGE SCALE GENOMIC DNA]</scope>
    <source>
        <strain evidence="2">DSM 19514</strain>
    </source>
</reference>
<name>A0A1M4WNF4_9ACTN</name>
<proteinExistence type="predicted"/>
<dbReference type="Proteomes" id="UP000184295">
    <property type="component" value="Unassembled WGS sequence"/>
</dbReference>